<dbReference type="Gene3D" id="1.10.510.10">
    <property type="entry name" value="Transferase(Phosphotransferase) domain 1"/>
    <property type="match status" value="1"/>
</dbReference>
<evidence type="ECO:0000256" key="17">
    <source>
        <dbReference type="SAM" id="SignalP"/>
    </source>
</evidence>
<proteinExistence type="predicted"/>
<feature type="domain" description="Protein kinase" evidence="18">
    <location>
        <begin position="334"/>
        <end position="609"/>
    </location>
</feature>
<protein>
    <submittedName>
        <fullName evidence="21">Receptor-like protein kinase At4g00960 isoform X1</fullName>
    </submittedName>
</protein>
<dbReference type="Pfam" id="PF01657">
    <property type="entry name" value="Stress-antifung"/>
    <property type="match status" value="2"/>
</dbReference>
<dbReference type="InterPro" id="IPR000719">
    <property type="entry name" value="Prot_kinase_dom"/>
</dbReference>
<gene>
    <name evidence="21" type="primary">LOC113788045</name>
</gene>
<dbReference type="STRING" id="3827.A0A3Q7XHS2"/>
<dbReference type="SUPFAM" id="SSF56112">
    <property type="entry name" value="Protein kinase-like (PK-like)"/>
    <property type="match status" value="1"/>
</dbReference>
<dbReference type="GO" id="GO:0005886">
    <property type="term" value="C:plasma membrane"/>
    <property type="evidence" value="ECO:0007669"/>
    <property type="project" value="TreeGrafter"/>
</dbReference>
<keyword evidence="2" id="KW-0723">Serine/threonine-protein kinase</keyword>
<dbReference type="FunFam" id="1.10.510.10:FF:000129">
    <property type="entry name" value="cysteine-rich receptor-like protein kinase 10"/>
    <property type="match status" value="1"/>
</dbReference>
<evidence type="ECO:0000256" key="7">
    <source>
        <dbReference type="ARBA" id="ARBA00022741"/>
    </source>
</evidence>
<keyword evidence="11 16" id="KW-0472">Membrane</keyword>
<dbReference type="AlphaFoldDB" id="A0A3Q7XHS2"/>
<keyword evidence="13" id="KW-0325">Glycoprotein</keyword>
<accession>A0A3Q7XHS2</accession>
<dbReference type="InterPro" id="IPR017441">
    <property type="entry name" value="Protein_kinase_ATP_BS"/>
</dbReference>
<evidence type="ECO:0000256" key="5">
    <source>
        <dbReference type="ARBA" id="ARBA00022729"/>
    </source>
</evidence>
<dbReference type="PROSITE" id="PS51473">
    <property type="entry name" value="GNK2"/>
    <property type="match status" value="2"/>
</dbReference>
<dbReference type="CDD" id="cd23509">
    <property type="entry name" value="Gnk2-like"/>
    <property type="match status" value="2"/>
</dbReference>
<evidence type="ECO:0000256" key="8">
    <source>
        <dbReference type="ARBA" id="ARBA00022777"/>
    </source>
</evidence>
<feature type="transmembrane region" description="Helical" evidence="16">
    <location>
        <begin position="273"/>
        <end position="293"/>
    </location>
</feature>
<keyword evidence="5 17" id="KW-0732">Signal</keyword>
<dbReference type="RefSeq" id="XP_027193219.1">
    <property type="nucleotide sequence ID" value="XM_027337418.1"/>
</dbReference>
<dbReference type="PANTHER" id="PTHR27002:SF589">
    <property type="entry name" value="CYSTEINE-RICH RECEPTOR-KINASE-LIKE PROTEIN"/>
    <property type="match status" value="1"/>
</dbReference>
<feature type="region of interest" description="Disordered" evidence="15">
    <location>
        <begin position="631"/>
        <end position="659"/>
    </location>
</feature>
<dbReference type="CDD" id="cd14066">
    <property type="entry name" value="STKc_IRAK"/>
    <property type="match status" value="1"/>
</dbReference>
<keyword evidence="7 14" id="KW-0547">Nucleotide-binding</keyword>
<evidence type="ECO:0000313" key="21">
    <source>
        <dbReference type="RefSeq" id="XP_027193219.1"/>
    </source>
</evidence>
<reference evidence="20" key="1">
    <citation type="journal article" date="2013" name="Nat. Biotechnol.">
        <title>Draft genome sequence of chickpea (Cicer arietinum) provides a resource for trait improvement.</title>
        <authorList>
            <person name="Varshney R.K."/>
            <person name="Song C."/>
            <person name="Saxena R.K."/>
            <person name="Azam S."/>
            <person name="Yu S."/>
            <person name="Sharpe A.G."/>
            <person name="Cannon S."/>
            <person name="Baek J."/>
            <person name="Rosen B.D."/>
            <person name="Tar'an B."/>
            <person name="Millan T."/>
            <person name="Zhang X."/>
            <person name="Ramsay L.D."/>
            <person name="Iwata A."/>
            <person name="Wang Y."/>
            <person name="Nelson W."/>
            <person name="Farmer A.D."/>
            <person name="Gaur P.M."/>
            <person name="Soderlund C."/>
            <person name="Penmetsa R.V."/>
            <person name="Xu C."/>
            <person name="Bharti A.K."/>
            <person name="He W."/>
            <person name="Winter P."/>
            <person name="Zhao S."/>
            <person name="Hane J.K."/>
            <person name="Carrasquilla-Garcia N."/>
            <person name="Condie J.A."/>
            <person name="Upadhyaya H.D."/>
            <person name="Luo M.C."/>
            <person name="Thudi M."/>
            <person name="Gowda C.L."/>
            <person name="Singh N.P."/>
            <person name="Lichtenzveig J."/>
            <person name="Gali K.K."/>
            <person name="Rubio J."/>
            <person name="Nadarajan N."/>
            <person name="Dolezel J."/>
            <person name="Bansal K.C."/>
            <person name="Xu X."/>
            <person name="Edwards D."/>
            <person name="Zhang G."/>
            <person name="Kahl G."/>
            <person name="Gil J."/>
            <person name="Singh K.B."/>
            <person name="Datta S.K."/>
            <person name="Jackson S.A."/>
            <person name="Wang J."/>
            <person name="Cook D.R."/>
        </authorList>
    </citation>
    <scope>NUCLEOTIDE SEQUENCE [LARGE SCALE GENOMIC DNA]</scope>
    <source>
        <strain evidence="20">cv. CDC Frontier</strain>
    </source>
</reference>
<keyword evidence="9 14" id="KW-0067">ATP-binding</keyword>
<evidence type="ECO:0000259" key="18">
    <source>
        <dbReference type="PROSITE" id="PS50011"/>
    </source>
</evidence>
<comment type="subcellular location">
    <subcellularLocation>
        <location evidence="1">Membrane</location>
        <topology evidence="1">Single-pass membrane protein</topology>
    </subcellularLocation>
</comment>
<evidence type="ECO:0000256" key="10">
    <source>
        <dbReference type="ARBA" id="ARBA00022989"/>
    </source>
</evidence>
<sequence length="659" mass="74268">MITRSNQIWLTSLFVFDLLYLILTAESAATYIGSNCNNNTTYTPNSILSTNLNVLLNSLTTNASQQQDGYYLTIMGFGTTNAVNGMFLCRGDVNTTTCQNCVTDAVKQIKNRCPNQTEAIIWYEECLLRYTNKFFKFYSIEPRLNRKDGNNISGVDFDLFNETVFGLLNEVAIEAAHSVTAKKFATGEIEIRKIRKKVYGSGQCSTDLTSAQCETCLRNAIGTLRECCSGQQGASALLASCIVRYELYQFYTISRTPSSSSSSGKNGLGRKTIVIIIFVAFLPVLLLFLGCYCKRRRSRQRRRTMLKENFGDELKTLESLQFNLATIEAATNKFSPENEIGKGGFGVVYKGVLSDGQQIAVKKLSRFSGQGSIEFQNEILLIAKLQHRNLVTLLGFCLEEREKILIYEYVPNKSLDYFLFHPHKQKLLHWFERYKIIGGIARGILYLHEYSRLKVIHRDLKSSNILLDDNMNPKISDFGLARIVAIDQQQGSTNRIVGTYGYMSPEYAMHGQFSEKSDVFSFGVIILEIVSGKRNVRPIESHDFDDLLKTAWKQWRNKTPLELLDPILKESFSHSEVIKCIQLGLLCVAENPDDRPTMAQVVSYLSTLLVELPLPREPAFSLDMGMRINTTTESSSGQLTSKSTGSSINDISKSQFFPR</sequence>
<reference evidence="21" key="2">
    <citation type="submission" date="2025-08" db="UniProtKB">
        <authorList>
            <consortium name="RefSeq"/>
        </authorList>
    </citation>
    <scope>IDENTIFICATION</scope>
    <source>
        <tissue evidence="21">Etiolated seedlings</tissue>
    </source>
</reference>
<keyword evidence="6" id="KW-0677">Repeat</keyword>
<dbReference type="OrthoDB" id="688481at2759"/>
<dbReference type="SMART" id="SM00220">
    <property type="entry name" value="S_TKc"/>
    <property type="match status" value="1"/>
</dbReference>
<evidence type="ECO:0000256" key="1">
    <source>
        <dbReference type="ARBA" id="ARBA00004167"/>
    </source>
</evidence>
<dbReference type="PaxDb" id="3827-XP_004511329.1"/>
<feature type="binding site" evidence="14">
    <location>
        <position position="363"/>
    </location>
    <ligand>
        <name>ATP</name>
        <dbReference type="ChEBI" id="CHEBI:30616"/>
    </ligand>
</feature>
<evidence type="ECO:0000256" key="6">
    <source>
        <dbReference type="ARBA" id="ARBA00022737"/>
    </source>
</evidence>
<dbReference type="Gene3D" id="3.30.200.20">
    <property type="entry name" value="Phosphorylase Kinase, domain 1"/>
    <property type="match status" value="1"/>
</dbReference>
<dbReference type="GeneID" id="113788045"/>
<dbReference type="InterPro" id="IPR038408">
    <property type="entry name" value="GNK2_sf"/>
</dbReference>
<feature type="chain" id="PRO_5018610417" evidence="17">
    <location>
        <begin position="30"/>
        <end position="659"/>
    </location>
</feature>
<dbReference type="KEGG" id="cam:113788045"/>
<feature type="signal peptide" evidence="17">
    <location>
        <begin position="1"/>
        <end position="29"/>
    </location>
</feature>
<evidence type="ECO:0000256" key="13">
    <source>
        <dbReference type="ARBA" id="ARBA00023180"/>
    </source>
</evidence>
<keyword evidence="4 16" id="KW-0812">Transmembrane</keyword>
<evidence type="ECO:0000256" key="16">
    <source>
        <dbReference type="SAM" id="Phobius"/>
    </source>
</evidence>
<dbReference type="Proteomes" id="UP000087171">
    <property type="component" value="Chromosome Ca8"/>
</dbReference>
<dbReference type="InterPro" id="IPR002902">
    <property type="entry name" value="GNK2"/>
</dbReference>
<name>A0A3Q7XHS2_CICAR</name>
<dbReference type="PROSITE" id="PS00108">
    <property type="entry name" value="PROTEIN_KINASE_ST"/>
    <property type="match status" value="1"/>
</dbReference>
<dbReference type="GO" id="GO:0005524">
    <property type="term" value="F:ATP binding"/>
    <property type="evidence" value="ECO:0007669"/>
    <property type="project" value="UniProtKB-UniRule"/>
</dbReference>
<dbReference type="Gene3D" id="3.30.430.20">
    <property type="entry name" value="Gnk2 domain, C-X8-C-X2-C motif"/>
    <property type="match status" value="2"/>
</dbReference>
<evidence type="ECO:0000256" key="3">
    <source>
        <dbReference type="ARBA" id="ARBA00022679"/>
    </source>
</evidence>
<dbReference type="FunFam" id="3.30.430.20:FF:000003">
    <property type="entry name" value="Cysteine-rich RLK (RECEPTOR-like protein kinase) 10"/>
    <property type="match status" value="1"/>
</dbReference>
<evidence type="ECO:0000256" key="4">
    <source>
        <dbReference type="ARBA" id="ARBA00022692"/>
    </source>
</evidence>
<dbReference type="PANTHER" id="PTHR27002">
    <property type="entry name" value="RECEPTOR-LIKE SERINE/THREONINE-PROTEIN KINASE SD1-8"/>
    <property type="match status" value="1"/>
</dbReference>
<keyword evidence="10 16" id="KW-1133">Transmembrane helix</keyword>
<keyword evidence="20" id="KW-1185">Reference proteome</keyword>
<evidence type="ECO:0000256" key="12">
    <source>
        <dbReference type="ARBA" id="ARBA00023170"/>
    </source>
</evidence>
<evidence type="ECO:0000256" key="9">
    <source>
        <dbReference type="ARBA" id="ARBA00022840"/>
    </source>
</evidence>
<keyword evidence="3" id="KW-0808">Transferase</keyword>
<dbReference type="Pfam" id="PF00069">
    <property type="entry name" value="Pkinase"/>
    <property type="match status" value="1"/>
</dbReference>
<keyword evidence="8" id="KW-0418">Kinase</keyword>
<organism evidence="20 21">
    <name type="scientific">Cicer arietinum</name>
    <name type="common">Chickpea</name>
    <name type="synonym">Garbanzo</name>
    <dbReference type="NCBI Taxonomy" id="3827"/>
    <lineage>
        <taxon>Eukaryota</taxon>
        <taxon>Viridiplantae</taxon>
        <taxon>Streptophyta</taxon>
        <taxon>Embryophyta</taxon>
        <taxon>Tracheophyta</taxon>
        <taxon>Spermatophyta</taxon>
        <taxon>Magnoliopsida</taxon>
        <taxon>eudicotyledons</taxon>
        <taxon>Gunneridae</taxon>
        <taxon>Pentapetalae</taxon>
        <taxon>rosids</taxon>
        <taxon>fabids</taxon>
        <taxon>Fabales</taxon>
        <taxon>Fabaceae</taxon>
        <taxon>Papilionoideae</taxon>
        <taxon>50 kb inversion clade</taxon>
        <taxon>NPAAA clade</taxon>
        <taxon>Hologalegina</taxon>
        <taxon>IRL clade</taxon>
        <taxon>Cicereae</taxon>
        <taxon>Cicer</taxon>
    </lineage>
</organism>
<evidence type="ECO:0000256" key="14">
    <source>
        <dbReference type="PROSITE-ProRule" id="PRU10141"/>
    </source>
</evidence>
<evidence type="ECO:0000313" key="20">
    <source>
        <dbReference type="Proteomes" id="UP000087171"/>
    </source>
</evidence>
<feature type="domain" description="Gnk2-homologous" evidence="19">
    <location>
        <begin position="140"/>
        <end position="250"/>
    </location>
</feature>
<dbReference type="GO" id="GO:0042742">
    <property type="term" value="P:defense response to bacterium"/>
    <property type="evidence" value="ECO:0007669"/>
    <property type="project" value="TreeGrafter"/>
</dbReference>
<dbReference type="InterPro" id="IPR008271">
    <property type="entry name" value="Ser/Thr_kinase_AS"/>
</dbReference>
<evidence type="ECO:0000256" key="2">
    <source>
        <dbReference type="ARBA" id="ARBA00022527"/>
    </source>
</evidence>
<dbReference type="GO" id="GO:0004674">
    <property type="term" value="F:protein serine/threonine kinase activity"/>
    <property type="evidence" value="ECO:0007669"/>
    <property type="project" value="UniProtKB-KW"/>
</dbReference>
<evidence type="ECO:0000256" key="15">
    <source>
        <dbReference type="SAM" id="MobiDB-lite"/>
    </source>
</evidence>
<dbReference type="FunFam" id="3.30.200.20:FF:000727">
    <property type="entry name" value="Cysteine-rich RLK (RECEPTOR-like protein kinase) 23"/>
    <property type="match status" value="1"/>
</dbReference>
<keyword evidence="12" id="KW-0675">Receptor</keyword>
<evidence type="ECO:0000256" key="11">
    <source>
        <dbReference type="ARBA" id="ARBA00023136"/>
    </source>
</evidence>
<feature type="domain" description="Gnk2-homologous" evidence="19">
    <location>
        <begin position="30"/>
        <end position="135"/>
    </location>
</feature>
<dbReference type="GO" id="GO:0009751">
    <property type="term" value="P:response to salicylic acid"/>
    <property type="evidence" value="ECO:0007669"/>
    <property type="project" value="UniProtKB-ARBA"/>
</dbReference>
<evidence type="ECO:0000259" key="19">
    <source>
        <dbReference type="PROSITE" id="PS51473"/>
    </source>
</evidence>
<dbReference type="PROSITE" id="PS50011">
    <property type="entry name" value="PROTEIN_KINASE_DOM"/>
    <property type="match status" value="1"/>
</dbReference>
<dbReference type="PROSITE" id="PS00107">
    <property type="entry name" value="PROTEIN_KINASE_ATP"/>
    <property type="match status" value="1"/>
</dbReference>
<dbReference type="InterPro" id="IPR011009">
    <property type="entry name" value="Kinase-like_dom_sf"/>
</dbReference>